<dbReference type="InterPro" id="IPR027417">
    <property type="entry name" value="P-loop_NTPase"/>
</dbReference>
<evidence type="ECO:0000256" key="3">
    <source>
        <dbReference type="ARBA" id="ARBA00013368"/>
    </source>
</evidence>
<dbReference type="GO" id="GO:0016887">
    <property type="term" value="F:ATP hydrolysis activity"/>
    <property type="evidence" value="ECO:0007669"/>
    <property type="project" value="InterPro"/>
</dbReference>
<feature type="compositionally biased region" description="Basic and acidic residues" evidence="4">
    <location>
        <begin position="823"/>
        <end position="848"/>
    </location>
</feature>
<evidence type="ECO:0000256" key="4">
    <source>
        <dbReference type="SAM" id="MobiDB-lite"/>
    </source>
</evidence>
<organism evidence="6 7">
    <name type="scientific">Mordavella massiliensis</name>
    <dbReference type="NCBI Taxonomy" id="1871024"/>
    <lineage>
        <taxon>Bacteria</taxon>
        <taxon>Bacillati</taxon>
        <taxon>Bacillota</taxon>
        <taxon>Clostridia</taxon>
        <taxon>Eubacteriales</taxon>
        <taxon>Clostridiaceae</taxon>
        <taxon>Mordavella</taxon>
    </lineage>
</organism>
<feature type="region of interest" description="Disordered" evidence="4">
    <location>
        <begin position="414"/>
        <end position="437"/>
    </location>
</feature>
<accession>A0A938XAS1</accession>
<dbReference type="GO" id="GO:0006302">
    <property type="term" value="P:double-strand break repair"/>
    <property type="evidence" value="ECO:0007669"/>
    <property type="project" value="InterPro"/>
</dbReference>
<feature type="region of interest" description="Disordered" evidence="4">
    <location>
        <begin position="821"/>
        <end position="848"/>
    </location>
</feature>
<dbReference type="RefSeq" id="WP_204906115.1">
    <property type="nucleotide sequence ID" value="NZ_JACJKS010000005.1"/>
</dbReference>
<evidence type="ECO:0000313" key="7">
    <source>
        <dbReference type="Proteomes" id="UP000705508"/>
    </source>
</evidence>
<feature type="region of interest" description="Disordered" evidence="4">
    <location>
        <begin position="665"/>
        <end position="697"/>
    </location>
</feature>
<sequence length="1069" mass="120482">MRPRRLTMQAFGSYGRKTQIDFDRTNQNLFLVTGDTGAGKTTIFDAIVFALYGEAGSSVNRKDGTELQSQFAEAGAEPFVELVFTDGQEEEGGVYTVRRSPRHVRPLKRGKGFREESGKVSLILPDGTEYPPKETDRKLEEIVGLTKAQFMQVAMIAQGEFMELLRAKSDDKKNIFRKLFHTELYEKIVEELGRRRREKQQDMARIRTVCQNEVSHAQAPADYEAAGELEELKEQILRSDRLSVSDMEAFLGALSGLLAVLEEAEEKAAKAYAEAEARYLARRDACTGAQQLAALFGQMEKAGEEAAALDAREKEMREALDLSGRIRSAWEIRSVFRQYEEAKERRRQTAEALQVQEAALPGLEQASREAKKTQETARESADACVREHAKISERTARALALFTRIETARKQVKEAETSAREASAAARTAKEKLAEEEEAGRELGRQIRRLASADARLEAWKAAKDKADALEKEMAQARRLEQELEKQEERLRDLQQAYGAQSAAYEQSFAEYEGARRIFLNLQAGWIAREQLRPGEPCPVCGSTDHPAPCRIEEEHREITRDYLDQLEDRTRELRDRQEQSALQAREAGALAAQQKERLQAMADSIWMNVSGQEEDSPSAEEWTVKEKLARGGEKLQDHLAALAREGDCAQRDVRTLRQLEKELEETDRRKETRRKEAEEAAKRESEAAEKLAAGRAALESMDTSGAYESAEEAKECLALAEARRKEAEEAAAGAQEEAEKAGTALQQALTRAEQYRQQLPDLERESALRRQEYEALLEEKQAEETAWRELTERYGRQEADRLQEQVHTWETRKAAAASRYHAAKEAVGERERPDPEKAKQEQDAAREEMERRNAALQAVSACKSSNEAVRRALEPVLAERGKVMEEYRKLDGLYSLLAGNVSGSRMDLETFVQRYYLEQILQAANRRFRVMSGGQFELCMCDLDRAGKGRNRGLDLMVWSAVTGKKREVRTLSGGESFMAALSLALGMADQIQAGASAVHLDIMFIDEGFGSLDEHARDKAVRVLQDMAEGSKLIGIISHVTELKQEIEDQLIVTRDEEGSHVRWQIS</sequence>
<proteinExistence type="inferred from homology"/>
<reference evidence="6" key="1">
    <citation type="submission" date="2020-08" db="EMBL/GenBank/DDBJ databases">
        <authorList>
            <person name="Cejkova D."/>
            <person name="Kubasova T."/>
            <person name="Jahodarova E."/>
            <person name="Rychlik I."/>
        </authorList>
    </citation>
    <scope>NUCLEOTIDE SEQUENCE</scope>
    <source>
        <strain evidence="6">An582</strain>
    </source>
</reference>
<dbReference type="SUPFAM" id="SSF52540">
    <property type="entry name" value="P-loop containing nucleoside triphosphate hydrolases"/>
    <property type="match status" value="1"/>
</dbReference>
<dbReference type="AlphaFoldDB" id="A0A938XAS1"/>
<feature type="compositionally biased region" description="Basic and acidic residues" evidence="4">
    <location>
        <begin position="665"/>
        <end position="690"/>
    </location>
</feature>
<dbReference type="Pfam" id="PF13476">
    <property type="entry name" value="AAA_23"/>
    <property type="match status" value="1"/>
</dbReference>
<name>A0A938XAS1_9CLOT</name>
<evidence type="ECO:0000256" key="2">
    <source>
        <dbReference type="ARBA" id="ARBA00011322"/>
    </source>
</evidence>
<dbReference type="InterPro" id="IPR038729">
    <property type="entry name" value="Rad50/SbcC_AAA"/>
</dbReference>
<feature type="region of interest" description="Disordered" evidence="4">
    <location>
        <begin position="358"/>
        <end position="379"/>
    </location>
</feature>
<protein>
    <recommendedName>
        <fullName evidence="3">Nuclease SbcCD subunit C</fullName>
    </recommendedName>
</protein>
<dbReference type="PANTHER" id="PTHR32114:SF2">
    <property type="entry name" value="ABC TRANSPORTER ABCH.3"/>
    <property type="match status" value="1"/>
</dbReference>
<dbReference type="Gene3D" id="3.40.50.300">
    <property type="entry name" value="P-loop containing nucleotide triphosphate hydrolases"/>
    <property type="match status" value="2"/>
</dbReference>
<gene>
    <name evidence="6" type="ORF">H6A20_05370</name>
</gene>
<comment type="similarity">
    <text evidence="1">Belongs to the SMC family. SbcC subfamily.</text>
</comment>
<dbReference type="Pfam" id="PF13558">
    <property type="entry name" value="SbcC_Walker_B"/>
    <property type="match status" value="1"/>
</dbReference>
<feature type="compositionally biased region" description="Basic and acidic residues" evidence="4">
    <location>
        <begin position="366"/>
        <end position="379"/>
    </location>
</feature>
<comment type="caution">
    <text evidence="6">The sequence shown here is derived from an EMBL/GenBank/DDBJ whole genome shotgun (WGS) entry which is preliminary data.</text>
</comment>
<dbReference type="Proteomes" id="UP000705508">
    <property type="component" value="Unassembled WGS sequence"/>
</dbReference>
<evidence type="ECO:0000313" key="6">
    <source>
        <dbReference type="EMBL" id="MBM6948093.1"/>
    </source>
</evidence>
<comment type="subunit">
    <text evidence="2">Heterodimer of SbcC and SbcD.</text>
</comment>
<reference evidence="6" key="2">
    <citation type="journal article" date="2021" name="Sci. Rep.">
        <title>The distribution of antibiotic resistance genes in chicken gut microbiota commensals.</title>
        <authorList>
            <person name="Juricova H."/>
            <person name="Matiasovicova J."/>
            <person name="Kubasova T."/>
            <person name="Cejkova D."/>
            <person name="Rychlik I."/>
        </authorList>
    </citation>
    <scope>NUCLEOTIDE SEQUENCE</scope>
    <source>
        <strain evidence="6">An582</strain>
    </source>
</reference>
<feature type="domain" description="Rad50/SbcC-type AAA" evidence="5">
    <location>
        <begin position="5"/>
        <end position="236"/>
    </location>
</feature>
<evidence type="ECO:0000259" key="5">
    <source>
        <dbReference type="Pfam" id="PF13476"/>
    </source>
</evidence>
<dbReference type="EMBL" id="JACJKS010000005">
    <property type="protein sequence ID" value="MBM6948093.1"/>
    <property type="molecule type" value="Genomic_DNA"/>
</dbReference>
<evidence type="ECO:0000256" key="1">
    <source>
        <dbReference type="ARBA" id="ARBA00006930"/>
    </source>
</evidence>
<dbReference type="PANTHER" id="PTHR32114">
    <property type="entry name" value="ABC TRANSPORTER ABCH.3"/>
    <property type="match status" value="1"/>
</dbReference>